<gene>
    <name evidence="1" type="ORF">IHE45_08G143700</name>
</gene>
<keyword evidence="2" id="KW-1185">Reference proteome</keyword>
<dbReference type="EMBL" id="CM037018">
    <property type="protein sequence ID" value="KAH7675572.1"/>
    <property type="molecule type" value="Genomic_DNA"/>
</dbReference>
<organism evidence="1 2">
    <name type="scientific">Dioscorea alata</name>
    <name type="common">Purple yam</name>
    <dbReference type="NCBI Taxonomy" id="55571"/>
    <lineage>
        <taxon>Eukaryota</taxon>
        <taxon>Viridiplantae</taxon>
        <taxon>Streptophyta</taxon>
        <taxon>Embryophyta</taxon>
        <taxon>Tracheophyta</taxon>
        <taxon>Spermatophyta</taxon>
        <taxon>Magnoliopsida</taxon>
        <taxon>Liliopsida</taxon>
        <taxon>Dioscoreales</taxon>
        <taxon>Dioscoreaceae</taxon>
        <taxon>Dioscorea</taxon>
    </lineage>
</organism>
<protein>
    <submittedName>
        <fullName evidence="1">Rhamnogalacturonan lyase domain III-containing protein</fullName>
    </submittedName>
</protein>
<proteinExistence type="predicted"/>
<comment type="caution">
    <text evidence="1">The sequence shown here is derived from an EMBL/GenBank/DDBJ whole genome shotgun (WGS) entry which is preliminary data.</text>
</comment>
<feature type="non-terminal residue" evidence="1">
    <location>
        <position position="118"/>
    </location>
</feature>
<accession>A0ACB7VMZ1</accession>
<keyword evidence="1" id="KW-0456">Lyase</keyword>
<name>A0ACB7VMZ1_DIOAL</name>
<reference evidence="2" key="1">
    <citation type="journal article" date="2022" name="Nat. Commun.">
        <title>Chromosome evolution and the genetic basis of agronomically important traits in greater yam.</title>
        <authorList>
            <person name="Bredeson J.V."/>
            <person name="Lyons J.B."/>
            <person name="Oniyinde I.O."/>
            <person name="Okereke N.R."/>
            <person name="Kolade O."/>
            <person name="Nnabue I."/>
            <person name="Nwadili C.O."/>
            <person name="Hribova E."/>
            <person name="Parker M."/>
            <person name="Nwogha J."/>
            <person name="Shu S."/>
            <person name="Carlson J."/>
            <person name="Kariba R."/>
            <person name="Muthemba S."/>
            <person name="Knop K."/>
            <person name="Barton G.J."/>
            <person name="Sherwood A.V."/>
            <person name="Lopez-Montes A."/>
            <person name="Asiedu R."/>
            <person name="Jamnadass R."/>
            <person name="Muchugi A."/>
            <person name="Goodstein D."/>
            <person name="Egesi C.N."/>
            <person name="Featherston J."/>
            <person name="Asfaw A."/>
            <person name="Simpson G.G."/>
            <person name="Dolezel J."/>
            <person name="Hendre P.S."/>
            <person name="Van Deynze A."/>
            <person name="Kumar P.L."/>
            <person name="Obidiegwu J.E."/>
            <person name="Bhattacharjee R."/>
            <person name="Rokhsar D.S."/>
        </authorList>
    </citation>
    <scope>NUCLEOTIDE SEQUENCE [LARGE SCALE GENOMIC DNA]</scope>
    <source>
        <strain evidence="2">cv. TDa95/00328</strain>
    </source>
</reference>
<evidence type="ECO:0000313" key="2">
    <source>
        <dbReference type="Proteomes" id="UP000827976"/>
    </source>
</evidence>
<sequence>RKIADKSYSPTTWQIKFNLNTVTSKKYKLRLSIAASNHSDLQIQINDLNAIKPVFEVYNLGDNSTIARRGIHDLHQLFSIDVNSYLLVLGDNRVYLKQAMFGNEFCGLLYDYLRIEAP</sequence>
<dbReference type="Proteomes" id="UP000827976">
    <property type="component" value="Chromosome 8"/>
</dbReference>
<evidence type="ECO:0000313" key="1">
    <source>
        <dbReference type="EMBL" id="KAH7675572.1"/>
    </source>
</evidence>
<feature type="non-terminal residue" evidence="1">
    <location>
        <position position="1"/>
    </location>
</feature>